<evidence type="ECO:0000256" key="1">
    <source>
        <dbReference type="ARBA" id="ARBA00023015"/>
    </source>
</evidence>
<feature type="domain" description="HTH araC/xylS-type" evidence="4">
    <location>
        <begin position="1"/>
        <end position="61"/>
    </location>
</feature>
<dbReference type="InterPro" id="IPR020449">
    <property type="entry name" value="Tscrpt_reg_AraC-type_HTH"/>
</dbReference>
<dbReference type="PANTHER" id="PTHR43280">
    <property type="entry name" value="ARAC-FAMILY TRANSCRIPTIONAL REGULATOR"/>
    <property type="match status" value="1"/>
</dbReference>
<evidence type="ECO:0000313" key="5">
    <source>
        <dbReference type="EMBL" id="GIQ66905.1"/>
    </source>
</evidence>
<reference evidence="5 6" key="1">
    <citation type="submission" date="2021-04" db="EMBL/GenBank/DDBJ databases">
        <title>Draft genome sequence of Paenibacillus cisolokensis, LC2-13A.</title>
        <authorList>
            <person name="Uke A."/>
            <person name="Chhe C."/>
            <person name="Baramee S."/>
            <person name="Kosugi A."/>
        </authorList>
    </citation>
    <scope>NUCLEOTIDE SEQUENCE [LARGE SCALE GENOMIC DNA]</scope>
    <source>
        <strain evidence="5 6">LC2-13A</strain>
    </source>
</reference>
<protein>
    <recommendedName>
        <fullName evidence="4">HTH araC/xylS-type domain-containing protein</fullName>
    </recommendedName>
</protein>
<dbReference type="SUPFAM" id="SSF46689">
    <property type="entry name" value="Homeodomain-like"/>
    <property type="match status" value="1"/>
</dbReference>
<dbReference type="Gene3D" id="1.10.10.60">
    <property type="entry name" value="Homeodomain-like"/>
    <property type="match status" value="1"/>
</dbReference>
<evidence type="ECO:0000256" key="3">
    <source>
        <dbReference type="ARBA" id="ARBA00023163"/>
    </source>
</evidence>
<dbReference type="Proteomes" id="UP000680304">
    <property type="component" value="Unassembled WGS sequence"/>
</dbReference>
<gene>
    <name evidence="5" type="ORF">PACILC2_54730</name>
</gene>
<evidence type="ECO:0000259" key="4">
    <source>
        <dbReference type="PROSITE" id="PS01124"/>
    </source>
</evidence>
<dbReference type="Pfam" id="PF12833">
    <property type="entry name" value="HTH_18"/>
    <property type="match status" value="1"/>
</dbReference>
<dbReference type="SMART" id="SM00342">
    <property type="entry name" value="HTH_ARAC"/>
    <property type="match status" value="1"/>
</dbReference>
<comment type="caution">
    <text evidence="5">The sequence shown here is derived from an EMBL/GenBank/DDBJ whole genome shotgun (WGS) entry which is preliminary data.</text>
</comment>
<dbReference type="EMBL" id="BOVJ01000226">
    <property type="protein sequence ID" value="GIQ66905.1"/>
    <property type="molecule type" value="Genomic_DNA"/>
</dbReference>
<dbReference type="PANTHER" id="PTHR43280:SF2">
    <property type="entry name" value="HTH-TYPE TRANSCRIPTIONAL REGULATOR EXSA"/>
    <property type="match status" value="1"/>
</dbReference>
<keyword evidence="6" id="KW-1185">Reference proteome</keyword>
<evidence type="ECO:0000256" key="2">
    <source>
        <dbReference type="ARBA" id="ARBA00023125"/>
    </source>
</evidence>
<dbReference type="InterPro" id="IPR018060">
    <property type="entry name" value="HTH_AraC"/>
</dbReference>
<organism evidence="5 6">
    <name type="scientific">Paenibacillus cisolokensis</name>
    <dbReference type="NCBI Taxonomy" id="1658519"/>
    <lineage>
        <taxon>Bacteria</taxon>
        <taxon>Bacillati</taxon>
        <taxon>Bacillota</taxon>
        <taxon>Bacilli</taxon>
        <taxon>Bacillales</taxon>
        <taxon>Paenibacillaceae</taxon>
        <taxon>Paenibacillus</taxon>
    </lineage>
</organism>
<evidence type="ECO:0000313" key="6">
    <source>
        <dbReference type="Proteomes" id="UP000680304"/>
    </source>
</evidence>
<dbReference type="RefSeq" id="WP_372447230.1">
    <property type="nucleotide sequence ID" value="NZ_BOVJ01000226.1"/>
</dbReference>
<accession>A0ABQ4NFS6</accession>
<name>A0ABQ4NFS6_9BACL</name>
<proteinExistence type="predicted"/>
<sequence>MGLNFSQYVWQKRVEEVKRQLTSTSDSLKDIITRVGYLDTPNFIRKFKKETGYTPGQYRKMHSAYGGHDLTAEGE</sequence>
<keyword evidence="3" id="KW-0804">Transcription</keyword>
<dbReference type="PROSITE" id="PS01124">
    <property type="entry name" value="HTH_ARAC_FAMILY_2"/>
    <property type="match status" value="1"/>
</dbReference>
<keyword evidence="1" id="KW-0805">Transcription regulation</keyword>
<dbReference type="PROSITE" id="PS00041">
    <property type="entry name" value="HTH_ARAC_FAMILY_1"/>
    <property type="match status" value="1"/>
</dbReference>
<dbReference type="InterPro" id="IPR018062">
    <property type="entry name" value="HTH_AraC-typ_CS"/>
</dbReference>
<dbReference type="InterPro" id="IPR009057">
    <property type="entry name" value="Homeodomain-like_sf"/>
</dbReference>
<dbReference type="PRINTS" id="PR00032">
    <property type="entry name" value="HTHARAC"/>
</dbReference>
<keyword evidence="2" id="KW-0238">DNA-binding</keyword>